<dbReference type="PANTHER" id="PTHR24024">
    <property type="entry name" value="PULMONARY SURFACTANT-ASSOCIATED PROTEIN A"/>
    <property type="match status" value="1"/>
</dbReference>
<dbReference type="InterPro" id="IPR051077">
    <property type="entry name" value="Ca-dependent_lectin"/>
</dbReference>
<dbReference type="AlphaFoldDB" id="A0AAD9ISJ5"/>
<keyword evidence="2" id="KW-0732">Signal</keyword>
<comment type="caution">
    <text evidence="3">The sequence shown here is derived from an EMBL/GenBank/DDBJ whole genome shotgun (WGS) entry which is preliminary data.</text>
</comment>
<evidence type="ECO:0000313" key="3">
    <source>
        <dbReference type="EMBL" id="KAK2139773.1"/>
    </source>
</evidence>
<feature type="compositionally biased region" description="Polar residues" evidence="1">
    <location>
        <begin position="117"/>
        <end position="130"/>
    </location>
</feature>
<keyword evidence="4" id="KW-1185">Reference proteome</keyword>
<evidence type="ECO:0000256" key="1">
    <source>
        <dbReference type="SAM" id="MobiDB-lite"/>
    </source>
</evidence>
<evidence type="ECO:0000313" key="4">
    <source>
        <dbReference type="Proteomes" id="UP001209878"/>
    </source>
</evidence>
<feature type="region of interest" description="Disordered" evidence="1">
    <location>
        <begin position="94"/>
        <end position="132"/>
    </location>
</feature>
<proteinExistence type="predicted"/>
<dbReference type="Proteomes" id="UP001209878">
    <property type="component" value="Unassembled WGS sequence"/>
</dbReference>
<protein>
    <recommendedName>
        <fullName evidence="5">Short-chain collagen C4-like</fullName>
    </recommendedName>
</protein>
<dbReference type="PANTHER" id="PTHR24024:SF18">
    <property type="entry name" value="SHORT-CHAIN COLLAGEN C4-LIKE"/>
    <property type="match status" value="1"/>
</dbReference>
<evidence type="ECO:0000256" key="2">
    <source>
        <dbReference type="SAM" id="SignalP"/>
    </source>
</evidence>
<dbReference type="GO" id="GO:0005615">
    <property type="term" value="C:extracellular space"/>
    <property type="evidence" value="ECO:0007669"/>
    <property type="project" value="TreeGrafter"/>
</dbReference>
<reference evidence="3" key="1">
    <citation type="journal article" date="2023" name="Mol. Biol. Evol.">
        <title>Third-Generation Sequencing Reveals the Adaptive Role of the Epigenome in Three Deep-Sea Polychaetes.</title>
        <authorList>
            <person name="Perez M."/>
            <person name="Aroh O."/>
            <person name="Sun Y."/>
            <person name="Lan Y."/>
            <person name="Juniper S.K."/>
            <person name="Young C.R."/>
            <person name="Angers B."/>
            <person name="Qian P.Y."/>
        </authorList>
    </citation>
    <scope>NUCLEOTIDE SEQUENCE</scope>
    <source>
        <strain evidence="3">R07B-5</strain>
    </source>
</reference>
<organism evidence="3 4">
    <name type="scientific">Ridgeia piscesae</name>
    <name type="common">Tubeworm</name>
    <dbReference type="NCBI Taxonomy" id="27915"/>
    <lineage>
        <taxon>Eukaryota</taxon>
        <taxon>Metazoa</taxon>
        <taxon>Spiralia</taxon>
        <taxon>Lophotrochozoa</taxon>
        <taxon>Annelida</taxon>
        <taxon>Polychaeta</taxon>
        <taxon>Sedentaria</taxon>
        <taxon>Canalipalpata</taxon>
        <taxon>Sabellida</taxon>
        <taxon>Siboglinidae</taxon>
        <taxon>Ridgeia</taxon>
    </lineage>
</organism>
<accession>A0AAD9ISJ5</accession>
<sequence>MGRSVLLFCLLMAVMYLTDGQSTSADGRCVYTFNVPENDCAQTPGPSVDDQLLKSSVIALQTQFKLMVKEMRVMGEHIDKLTSDNEKLVNVSNELQERNDKQDSELRNLKKERPTSEAGSGSSNQHSSTGGAVYTRWGRKTCPGNGTALLYWGVVAGSSHAHTGGGSNYLCLHRDPEWGPKTTSGFQSYGHLYGAEYEMSSNDPFSKANAQSLHDNDVPCAVCLVSGRPTKLMIPARLTCPDGWTKEYSGYLMAEAYSHPGRTTYVCVDNAPEVIDGGGSNQNGVLFYNTEAACGSLPCPKYGDGWEVTCVVCSK</sequence>
<evidence type="ECO:0008006" key="5">
    <source>
        <dbReference type="Google" id="ProtNLM"/>
    </source>
</evidence>
<dbReference type="EMBL" id="JAODUO010006195">
    <property type="protein sequence ID" value="KAK2139773.1"/>
    <property type="molecule type" value="Genomic_DNA"/>
</dbReference>
<name>A0AAD9ISJ5_RIDPI</name>
<feature type="signal peptide" evidence="2">
    <location>
        <begin position="1"/>
        <end position="20"/>
    </location>
</feature>
<feature type="compositionally biased region" description="Basic and acidic residues" evidence="1">
    <location>
        <begin position="95"/>
        <end position="115"/>
    </location>
</feature>
<gene>
    <name evidence="3" type="ORF">NP493_6210g00013</name>
</gene>
<feature type="chain" id="PRO_5042236285" description="Short-chain collagen C4-like" evidence="2">
    <location>
        <begin position="21"/>
        <end position="315"/>
    </location>
</feature>